<accession>A0ABX2H4N9</accession>
<feature type="region of interest" description="Disordered" evidence="3">
    <location>
        <begin position="398"/>
        <end position="434"/>
    </location>
</feature>
<feature type="compositionally biased region" description="Polar residues" evidence="3">
    <location>
        <begin position="22"/>
        <end position="36"/>
    </location>
</feature>
<reference evidence="6 7" key="1">
    <citation type="journal article" date="2020" name="Cell Host Microbe">
        <title>Functional and Genomic Variation between Human-Derived Isolates of Lachnospiraceae Reveals Inter- and Intra-Species Diversity.</title>
        <authorList>
            <person name="Sorbara M.T."/>
            <person name="Littmann E.R."/>
            <person name="Fontana E."/>
            <person name="Moody T.U."/>
            <person name="Kohout C.E."/>
            <person name="Gjonbalaj M."/>
            <person name="Eaton V."/>
            <person name="Seok R."/>
            <person name="Leiner I.M."/>
            <person name="Pamer E.G."/>
        </authorList>
    </citation>
    <scope>NUCLEOTIDE SEQUENCE [LARGE SCALE GENOMIC DNA]</scope>
    <source>
        <strain evidence="6 7">MSK.17.74</strain>
    </source>
</reference>
<feature type="signal peptide" evidence="4">
    <location>
        <begin position="1"/>
        <end position="17"/>
    </location>
</feature>
<dbReference type="Gene3D" id="1.10.3120.10">
    <property type="entry name" value="Trigger factor, C-terminal domain"/>
    <property type="match status" value="1"/>
</dbReference>
<dbReference type="InterPro" id="IPR037041">
    <property type="entry name" value="Trigger_fac_C_sf"/>
</dbReference>
<evidence type="ECO:0000256" key="1">
    <source>
        <dbReference type="ARBA" id="ARBA00023110"/>
    </source>
</evidence>
<keyword evidence="1" id="KW-0697">Rotamase</keyword>
<organism evidence="6 7">
    <name type="scientific">Blautia faecis</name>
    <dbReference type="NCBI Taxonomy" id="871665"/>
    <lineage>
        <taxon>Bacteria</taxon>
        <taxon>Bacillati</taxon>
        <taxon>Bacillota</taxon>
        <taxon>Clostridia</taxon>
        <taxon>Lachnospirales</taxon>
        <taxon>Lachnospiraceae</taxon>
        <taxon>Blautia</taxon>
    </lineage>
</organism>
<dbReference type="EMBL" id="JAAITS010000013">
    <property type="protein sequence ID" value="NSG85069.1"/>
    <property type="molecule type" value="Genomic_DNA"/>
</dbReference>
<dbReference type="Proteomes" id="UP001644719">
    <property type="component" value="Unassembled WGS sequence"/>
</dbReference>
<evidence type="ECO:0000256" key="4">
    <source>
        <dbReference type="SAM" id="SignalP"/>
    </source>
</evidence>
<dbReference type="SUPFAM" id="SSF54534">
    <property type="entry name" value="FKBP-like"/>
    <property type="match status" value="1"/>
</dbReference>
<comment type="caution">
    <text evidence="6">The sequence shown here is derived from an EMBL/GenBank/DDBJ whole genome shotgun (WGS) entry which is preliminary data.</text>
</comment>
<keyword evidence="2" id="KW-0413">Isomerase</keyword>
<evidence type="ECO:0000313" key="7">
    <source>
        <dbReference type="Proteomes" id="UP001644719"/>
    </source>
</evidence>
<evidence type="ECO:0000259" key="5">
    <source>
        <dbReference type="Pfam" id="PF05698"/>
    </source>
</evidence>
<protein>
    <recommendedName>
        <fullName evidence="5">Trigger factor C-terminal domain-containing protein</fullName>
    </recommendedName>
</protein>
<sequence length="434" mass="48779">MKKRYVLAALAAMTVLAGCGDNASQQKNTDNTTQESTTEDDLTAADPDEDGEELDPEFSQDVENNEVIDADDAEEEVALDPITPSEYLVQNASDYVTLGDYDGVEVTRYTYEITDDMVQDEIQEELADASDEQSTNAPSEDGNIVYMNLTATVEGEEAADPDETFITLGQEEFGAEFDQKLTGVSAGDKLDFSITYGDDTWQEDWQGKTVDFSVEITDVTASNTPEYDEDYVKNYTGYDTKEEYEASVKEYLEQSYEEQSTYDEAEDLISACLARTEFTGEYPDDLFEACREEALSGYSMFVEEDGDVNDVLDMFGVTEDDIAEEAKNLVNRRLFISAYAEANNIEVTEEEYVNYVNEYADYYGESPADFETLYTRETLVNALYESKVTELLLEKANVTETPYTPEDYEEEESEEDDTLDDLEIVEEGEEGVAE</sequence>
<dbReference type="Pfam" id="PF05698">
    <property type="entry name" value="Trigger_C"/>
    <property type="match status" value="1"/>
</dbReference>
<dbReference type="SUPFAM" id="SSF109998">
    <property type="entry name" value="Triger factor/SurA peptide-binding domain-like"/>
    <property type="match status" value="1"/>
</dbReference>
<feature type="domain" description="Trigger factor C-terminal" evidence="5">
    <location>
        <begin position="242"/>
        <end position="394"/>
    </location>
</feature>
<evidence type="ECO:0000256" key="3">
    <source>
        <dbReference type="SAM" id="MobiDB-lite"/>
    </source>
</evidence>
<keyword evidence="4" id="KW-0732">Signal</keyword>
<feature type="chain" id="PRO_5046757719" description="Trigger factor C-terminal domain-containing protein" evidence="4">
    <location>
        <begin position="18"/>
        <end position="434"/>
    </location>
</feature>
<feature type="compositionally biased region" description="Acidic residues" evidence="3">
    <location>
        <begin position="37"/>
        <end position="64"/>
    </location>
</feature>
<evidence type="ECO:0000256" key="2">
    <source>
        <dbReference type="ARBA" id="ARBA00023235"/>
    </source>
</evidence>
<proteinExistence type="predicted"/>
<gene>
    <name evidence="6" type="ORF">G5B17_06400</name>
</gene>
<dbReference type="PROSITE" id="PS51257">
    <property type="entry name" value="PROKAR_LIPOPROTEIN"/>
    <property type="match status" value="1"/>
</dbReference>
<keyword evidence="7" id="KW-1185">Reference proteome</keyword>
<dbReference type="RefSeq" id="WP_173769566.1">
    <property type="nucleotide sequence ID" value="NZ_JAAITS010000013.1"/>
</dbReference>
<name>A0ABX2H4N9_9FIRM</name>
<dbReference type="Gene3D" id="3.10.50.40">
    <property type="match status" value="1"/>
</dbReference>
<feature type="region of interest" description="Disordered" evidence="3">
    <location>
        <begin position="19"/>
        <end position="64"/>
    </location>
</feature>
<dbReference type="InterPro" id="IPR008880">
    <property type="entry name" value="Trigger_fac_C"/>
</dbReference>
<evidence type="ECO:0000313" key="6">
    <source>
        <dbReference type="EMBL" id="NSG85069.1"/>
    </source>
</evidence>
<feature type="compositionally biased region" description="Acidic residues" evidence="3">
    <location>
        <begin position="406"/>
        <end position="434"/>
    </location>
</feature>
<dbReference type="InterPro" id="IPR027304">
    <property type="entry name" value="Trigger_fact/SurA_dom_sf"/>
</dbReference>
<dbReference type="InterPro" id="IPR046357">
    <property type="entry name" value="PPIase_dom_sf"/>
</dbReference>